<sequence>MKTWARLGVAALALAVLAACSKVTPANFDKINNGMKKQQVVEILGEPSESSGASFLGLSGGSAVWRDGKTSITVQFINGEVVGKTLDSGEKGTSAY</sequence>
<dbReference type="KEGG" id="ccah:DWG20_12165"/>
<reference evidence="6 8" key="2">
    <citation type="submission" date="2018-10" db="EMBL/GenBank/DDBJ databases">
        <title>Draft genome of Fastidiocella sp. strain 375T, a bacterium isolated from a karstic cave dripping water.</title>
        <authorList>
            <person name="Coelho C."/>
            <person name="Verissimo A."/>
            <person name="Tiago I."/>
        </authorList>
    </citation>
    <scope>NUCLEOTIDE SEQUENCE [LARGE SCALE GENOMIC DNA]</scope>
    <source>
        <strain evidence="6 8">CAVE-375</strain>
    </source>
</reference>
<dbReference type="PROSITE" id="PS51257">
    <property type="entry name" value="PROKAR_LIPOPROTEIN"/>
    <property type="match status" value="1"/>
</dbReference>
<evidence type="ECO:0000256" key="2">
    <source>
        <dbReference type="ARBA" id="ARBA00023136"/>
    </source>
</evidence>
<organism evidence="5 7">
    <name type="scientific">Crenobacter cavernae</name>
    <dbReference type="NCBI Taxonomy" id="2290923"/>
    <lineage>
        <taxon>Bacteria</taxon>
        <taxon>Pseudomonadati</taxon>
        <taxon>Pseudomonadota</taxon>
        <taxon>Betaproteobacteria</taxon>
        <taxon>Neisseriales</taxon>
        <taxon>Neisseriaceae</taxon>
        <taxon>Crenobacter</taxon>
    </lineage>
</organism>
<dbReference type="RefSeq" id="WP_115434070.1">
    <property type="nucleotide sequence ID" value="NZ_CP031337.1"/>
</dbReference>
<evidence type="ECO:0000313" key="6">
    <source>
        <dbReference type="EMBL" id="RXZ42028.1"/>
    </source>
</evidence>
<dbReference type="GO" id="GO:0019867">
    <property type="term" value="C:outer membrane"/>
    <property type="evidence" value="ECO:0007669"/>
    <property type="project" value="InterPro"/>
</dbReference>
<evidence type="ECO:0000256" key="3">
    <source>
        <dbReference type="SAM" id="SignalP"/>
    </source>
</evidence>
<gene>
    <name evidence="6" type="primary">bamE</name>
    <name evidence="5" type="ORF">DWG20_12165</name>
    <name evidence="6" type="ORF">EBB06_13340</name>
</gene>
<evidence type="ECO:0000313" key="7">
    <source>
        <dbReference type="Proteomes" id="UP000254537"/>
    </source>
</evidence>
<dbReference type="AlphaFoldDB" id="A0A345Y888"/>
<protein>
    <submittedName>
        <fullName evidence="5">Outer membrane protein assembly factor BamE</fullName>
    </submittedName>
</protein>
<dbReference type="Gene3D" id="3.30.1450.10">
    <property type="match status" value="1"/>
</dbReference>
<feature type="domain" description="Outer membrane protein assembly factor BamE" evidence="4">
    <location>
        <begin position="23"/>
        <end position="50"/>
    </location>
</feature>
<dbReference type="Proteomes" id="UP000290682">
    <property type="component" value="Unassembled WGS sequence"/>
</dbReference>
<keyword evidence="2" id="KW-0472">Membrane</keyword>
<feature type="signal peptide" evidence="3">
    <location>
        <begin position="1"/>
        <end position="18"/>
    </location>
</feature>
<dbReference type="Pfam" id="PF04355">
    <property type="entry name" value="BamE"/>
    <property type="match status" value="1"/>
</dbReference>
<accession>A0A345Y888</accession>
<dbReference type="OrthoDB" id="5422169at2"/>
<evidence type="ECO:0000313" key="8">
    <source>
        <dbReference type="Proteomes" id="UP000290682"/>
    </source>
</evidence>
<dbReference type="Proteomes" id="UP000254537">
    <property type="component" value="Chromosome"/>
</dbReference>
<reference evidence="5 7" key="1">
    <citation type="submission" date="2018-07" db="EMBL/GenBank/DDBJ databases">
        <title>Crenobacter cavernae sp. nov., isolated from a karst cave.</title>
        <authorList>
            <person name="Zhu H."/>
        </authorList>
    </citation>
    <scope>NUCLEOTIDE SEQUENCE [LARGE SCALE GENOMIC DNA]</scope>
    <source>
        <strain evidence="5 7">K1W11S-77</strain>
    </source>
</reference>
<evidence type="ECO:0000313" key="5">
    <source>
        <dbReference type="EMBL" id="AXK40140.1"/>
    </source>
</evidence>
<dbReference type="EMBL" id="CP031337">
    <property type="protein sequence ID" value="AXK40140.1"/>
    <property type="molecule type" value="Genomic_DNA"/>
</dbReference>
<proteinExistence type="predicted"/>
<dbReference type="InterPro" id="IPR007450">
    <property type="entry name" value="BamE_dom"/>
</dbReference>
<dbReference type="InterPro" id="IPR037873">
    <property type="entry name" value="BamE-like"/>
</dbReference>
<evidence type="ECO:0000256" key="1">
    <source>
        <dbReference type="ARBA" id="ARBA00022729"/>
    </source>
</evidence>
<evidence type="ECO:0000259" key="4">
    <source>
        <dbReference type="Pfam" id="PF04355"/>
    </source>
</evidence>
<dbReference type="EMBL" id="REGR01000015">
    <property type="protein sequence ID" value="RXZ42028.1"/>
    <property type="molecule type" value="Genomic_DNA"/>
</dbReference>
<name>A0A345Y888_9NEIS</name>
<keyword evidence="1 3" id="KW-0732">Signal</keyword>
<feature type="chain" id="PRO_5044584594" evidence="3">
    <location>
        <begin position="19"/>
        <end position="96"/>
    </location>
</feature>
<keyword evidence="8" id="KW-1185">Reference proteome</keyword>